<proteinExistence type="inferred from homology"/>
<comment type="similarity">
    <text evidence="3">Belongs to the metallo-dependent hydrolases superfamily. Phosphotriesterase family.</text>
</comment>
<dbReference type="RefSeq" id="WP_308718082.1">
    <property type="nucleotide sequence ID" value="NZ_JAVHUY010000063.1"/>
</dbReference>
<protein>
    <recommendedName>
        <fullName evidence="6">Phosphotriesterase</fullName>
    </recommendedName>
</protein>
<organism evidence="4 5">
    <name type="scientific">Phytohabitans maris</name>
    <dbReference type="NCBI Taxonomy" id="3071409"/>
    <lineage>
        <taxon>Bacteria</taxon>
        <taxon>Bacillati</taxon>
        <taxon>Actinomycetota</taxon>
        <taxon>Actinomycetes</taxon>
        <taxon>Micromonosporales</taxon>
        <taxon>Micromonosporaceae</taxon>
    </lineage>
</organism>
<dbReference type="EMBL" id="JAVHUY010000063">
    <property type="protein sequence ID" value="MDQ7910840.1"/>
    <property type="molecule type" value="Genomic_DNA"/>
</dbReference>
<dbReference type="PANTHER" id="PTHR10819">
    <property type="entry name" value="PHOSPHOTRIESTERASE-RELATED"/>
    <property type="match status" value="1"/>
</dbReference>
<evidence type="ECO:0000256" key="3">
    <source>
        <dbReference type="PROSITE-ProRule" id="PRU00679"/>
    </source>
</evidence>
<dbReference type="PROSITE" id="PS51347">
    <property type="entry name" value="PHOSPHOTRIESTERASE_2"/>
    <property type="match status" value="1"/>
</dbReference>
<dbReference type="InterPro" id="IPR017947">
    <property type="entry name" value="AryldialkylPase_Zn-BS"/>
</dbReference>
<dbReference type="Pfam" id="PF02126">
    <property type="entry name" value="PTE"/>
    <property type="match status" value="1"/>
</dbReference>
<dbReference type="Proteomes" id="UP001230908">
    <property type="component" value="Unassembled WGS sequence"/>
</dbReference>
<dbReference type="SUPFAM" id="SSF51556">
    <property type="entry name" value="Metallo-dependent hydrolases"/>
    <property type="match status" value="1"/>
</dbReference>
<keyword evidence="2" id="KW-0378">Hydrolase</keyword>
<dbReference type="InterPro" id="IPR001559">
    <property type="entry name" value="Phosphotriesterase"/>
</dbReference>
<dbReference type="PANTHER" id="PTHR10819:SF3">
    <property type="entry name" value="PHOSPHOTRIESTERASE-RELATED PROTEIN"/>
    <property type="match status" value="1"/>
</dbReference>
<keyword evidence="5" id="KW-1185">Reference proteome</keyword>
<keyword evidence="1" id="KW-0479">Metal-binding</keyword>
<evidence type="ECO:0000313" key="5">
    <source>
        <dbReference type="Proteomes" id="UP001230908"/>
    </source>
</evidence>
<dbReference type="Gene3D" id="3.20.20.140">
    <property type="entry name" value="Metal-dependent hydrolases"/>
    <property type="match status" value="1"/>
</dbReference>
<evidence type="ECO:0000313" key="4">
    <source>
        <dbReference type="EMBL" id="MDQ7910840.1"/>
    </source>
</evidence>
<evidence type="ECO:0008006" key="6">
    <source>
        <dbReference type="Google" id="ProtNLM"/>
    </source>
</evidence>
<feature type="modified residue" description="N6-carboxylysine" evidence="3">
    <location>
        <position position="144"/>
    </location>
</feature>
<name>A0ABU0ZV56_9ACTN</name>
<dbReference type="InterPro" id="IPR032466">
    <property type="entry name" value="Metal_Hydrolase"/>
</dbReference>
<sequence length="326" mass="36195">MATVETALGPVDVADLGFTLMHEHLMVKSANLHDQWPHLDDLTARADEVATQVRAAGDRGVRTIVDCTPPNMSRDVPLIRRIAAAATNVNVIFSTGVHPHFPVPYPFRYKAPEETTDPDRMAELFVRDLTVGYADTGVKAGIIKAGTDPVLDRENEMMLRAAARAQVATGAPITTHTRPKTKVGLMQQDVFAREGVDLSRVVIGHCGDSTDFAYLSALCERGSYIGMDRFGLDAPPWFRLTVEQRVDVVVEMCRRGYASQMVMSHDSMCWCDFLSAEEKETYMPRSRLTTIPDEVIPMLRERISTEEIQLMTIDNPRRIFAAGAGE</sequence>
<gene>
    <name evidence="4" type="ORF">RB614_40745</name>
</gene>
<evidence type="ECO:0000256" key="2">
    <source>
        <dbReference type="ARBA" id="ARBA00022801"/>
    </source>
</evidence>
<accession>A0ABU0ZV56</accession>
<comment type="caution">
    <text evidence="4">The sequence shown here is derived from an EMBL/GenBank/DDBJ whole genome shotgun (WGS) entry which is preliminary data.</text>
</comment>
<reference evidence="4 5" key="1">
    <citation type="submission" date="2023-08" db="EMBL/GenBank/DDBJ databases">
        <title>Phytohabitans sansha sp. nov., isolated from marine sediment.</title>
        <authorList>
            <person name="Zhao Y."/>
            <person name="Yi K."/>
        </authorList>
    </citation>
    <scope>NUCLEOTIDE SEQUENCE [LARGE SCALE GENOMIC DNA]</scope>
    <source>
        <strain evidence="4 5">ZYX-F-186</strain>
    </source>
</reference>
<evidence type="ECO:0000256" key="1">
    <source>
        <dbReference type="ARBA" id="ARBA00022723"/>
    </source>
</evidence>
<dbReference type="PROSITE" id="PS01322">
    <property type="entry name" value="PHOSPHOTRIESTERASE_1"/>
    <property type="match status" value="1"/>
</dbReference>